<dbReference type="STRING" id="755732.Fluta_2527"/>
<dbReference type="PANTHER" id="PTHR38050:SF2">
    <property type="entry name" value="FERULOYL ESTERASE C-RELATED"/>
    <property type="match status" value="1"/>
</dbReference>
<dbReference type="KEGG" id="fte:Fluta_2527"/>
<dbReference type="AlphaFoldDB" id="F2IDX0"/>
<evidence type="ECO:0000256" key="8">
    <source>
        <dbReference type="SAM" id="SignalP"/>
    </source>
</evidence>
<dbReference type="OrthoDB" id="9764953at2"/>
<dbReference type="PANTHER" id="PTHR38050">
    <property type="match status" value="1"/>
</dbReference>
<sequence length="390" mass="41734" precursor="true">MTQRSFLLAITLCISFINNLKALDINGNIQVNGVTRTFIIHSPGTCVATNLPTVLVFHGDGGTASGIKGYSGFDAAADNNDFLVVYAQSTNDLGNGIWNKPVDGDETGEPQDVAFVSQLIDYLCTNYGINKKQVYATGHSGGAFFSYRLGVELADKIAGIAPVAGNMYGDNNYLTTYSQNSFVPVPVWHIHGDADGTVAYPDSDFTPTAWNEWPLSFFSAPASACGANTYNASNVSTIVSGVQKYPFCTSGKEVSIIRIVGGGHGWPAVNGFNAATAIWNFFKDYQLANLASCQPGPGNCTTGIGSGNVYGEDWITIYPNPVKETVILQFHIPLISIQLTDLSGKLITEKQVNGATETQLQLTNLPSGIYILKSIDKSGNFAIHKLVVEN</sequence>
<evidence type="ECO:0000256" key="1">
    <source>
        <dbReference type="ARBA" id="ARBA00004613"/>
    </source>
</evidence>
<feature type="domain" description="Secretion system C-terminal sorting" evidence="10">
    <location>
        <begin position="317"/>
        <end position="388"/>
    </location>
</feature>
<feature type="domain" description="Phospholipase/carboxylesterase/thioesterase" evidence="9">
    <location>
        <begin position="53"/>
        <end position="199"/>
    </location>
</feature>
<organism evidence="11 12">
    <name type="scientific">Fluviicola taffensis (strain DSM 16823 / NCIMB 13979 / RW262)</name>
    <dbReference type="NCBI Taxonomy" id="755732"/>
    <lineage>
        <taxon>Bacteria</taxon>
        <taxon>Pseudomonadati</taxon>
        <taxon>Bacteroidota</taxon>
        <taxon>Flavobacteriia</taxon>
        <taxon>Flavobacteriales</taxon>
        <taxon>Crocinitomicaceae</taxon>
        <taxon>Fluviicola</taxon>
    </lineage>
</organism>
<dbReference type="InterPro" id="IPR026444">
    <property type="entry name" value="Secre_tail"/>
</dbReference>
<evidence type="ECO:0000256" key="2">
    <source>
        <dbReference type="ARBA" id="ARBA00022525"/>
    </source>
</evidence>
<dbReference type="Pfam" id="PF18962">
    <property type="entry name" value="Por_Secre_tail"/>
    <property type="match status" value="1"/>
</dbReference>
<evidence type="ECO:0000259" key="9">
    <source>
        <dbReference type="Pfam" id="PF02230"/>
    </source>
</evidence>
<reference evidence="11 12" key="1">
    <citation type="journal article" date="2011" name="Stand. Genomic Sci.">
        <title>Complete genome sequence of the gliding freshwater bacterium Fluviicola taffensis type strain (RW262).</title>
        <authorList>
            <person name="Woyke T."/>
            <person name="Chertkov O."/>
            <person name="Lapidus A."/>
            <person name="Nolan M."/>
            <person name="Lucas S."/>
            <person name="Del Rio T.G."/>
            <person name="Tice H."/>
            <person name="Cheng J.F."/>
            <person name="Tapia R."/>
            <person name="Han C."/>
            <person name="Goodwin L."/>
            <person name="Pitluck S."/>
            <person name="Liolios K."/>
            <person name="Pagani I."/>
            <person name="Ivanova N."/>
            <person name="Huntemann M."/>
            <person name="Mavromatis K."/>
            <person name="Mikhailova N."/>
            <person name="Pati A."/>
            <person name="Chen A."/>
            <person name="Palaniappan K."/>
            <person name="Land M."/>
            <person name="Hauser L."/>
            <person name="Brambilla E.M."/>
            <person name="Rohde M."/>
            <person name="Mwirichia R."/>
            <person name="Sikorski J."/>
            <person name="Tindall B.J."/>
            <person name="Goker M."/>
            <person name="Bristow J."/>
            <person name="Eisen J.A."/>
            <person name="Markowitz V."/>
            <person name="Hugenholtz P."/>
            <person name="Klenk H.P."/>
            <person name="Kyrpides N.C."/>
        </authorList>
    </citation>
    <scope>NUCLEOTIDE SEQUENCE [LARGE SCALE GENOMIC DNA]</scope>
    <source>
        <strain evidence="12">DSM 16823 / RW262 / RW262</strain>
    </source>
</reference>
<dbReference type="Gene3D" id="3.40.50.1820">
    <property type="entry name" value="alpha/beta hydrolase"/>
    <property type="match status" value="1"/>
</dbReference>
<protein>
    <submittedName>
        <fullName evidence="11">Uncharacterized protein</fullName>
    </submittedName>
</protein>
<keyword evidence="7" id="KW-0624">Polysaccharide degradation</keyword>
<evidence type="ECO:0000256" key="4">
    <source>
        <dbReference type="ARBA" id="ARBA00022729"/>
    </source>
</evidence>
<proteinExistence type="predicted"/>
<dbReference type="GO" id="GO:0045493">
    <property type="term" value="P:xylan catabolic process"/>
    <property type="evidence" value="ECO:0007669"/>
    <property type="project" value="UniProtKB-KW"/>
</dbReference>
<keyword evidence="5" id="KW-0378">Hydrolase</keyword>
<dbReference type="GO" id="GO:0005576">
    <property type="term" value="C:extracellular region"/>
    <property type="evidence" value="ECO:0007669"/>
    <property type="project" value="UniProtKB-SubCell"/>
</dbReference>
<evidence type="ECO:0000256" key="5">
    <source>
        <dbReference type="ARBA" id="ARBA00022801"/>
    </source>
</evidence>
<dbReference type="InterPro" id="IPR043595">
    <property type="entry name" value="FaeB/C/D"/>
</dbReference>
<feature type="signal peptide" evidence="8">
    <location>
        <begin position="1"/>
        <end position="22"/>
    </location>
</feature>
<dbReference type="EMBL" id="CP002542">
    <property type="protein sequence ID" value="AEA44512.1"/>
    <property type="molecule type" value="Genomic_DNA"/>
</dbReference>
<evidence type="ECO:0000256" key="3">
    <source>
        <dbReference type="ARBA" id="ARBA00022651"/>
    </source>
</evidence>
<keyword evidence="3" id="KW-0858">Xylan degradation</keyword>
<comment type="subcellular location">
    <subcellularLocation>
        <location evidence="1">Secreted</location>
    </subcellularLocation>
</comment>
<dbReference type="InterPro" id="IPR003140">
    <property type="entry name" value="PLipase/COase/thioEstase"/>
</dbReference>
<dbReference type="HOGENOM" id="CLU_027551_4_0_10"/>
<dbReference type="SUPFAM" id="SSF53474">
    <property type="entry name" value="alpha/beta-Hydrolases"/>
    <property type="match status" value="1"/>
</dbReference>
<dbReference type="GO" id="GO:0030600">
    <property type="term" value="F:feruloyl esterase activity"/>
    <property type="evidence" value="ECO:0007669"/>
    <property type="project" value="InterPro"/>
</dbReference>
<dbReference type="eggNOG" id="COG3509">
    <property type="taxonomic scope" value="Bacteria"/>
</dbReference>
<keyword evidence="4 8" id="KW-0732">Signal</keyword>
<evidence type="ECO:0000256" key="7">
    <source>
        <dbReference type="ARBA" id="ARBA00023326"/>
    </source>
</evidence>
<dbReference type="NCBIfam" id="TIGR04183">
    <property type="entry name" value="Por_Secre_tail"/>
    <property type="match status" value="1"/>
</dbReference>
<evidence type="ECO:0000259" key="10">
    <source>
        <dbReference type="Pfam" id="PF18962"/>
    </source>
</evidence>
<dbReference type="RefSeq" id="WP_013687282.1">
    <property type="nucleotide sequence ID" value="NC_015321.1"/>
</dbReference>
<gene>
    <name evidence="11" type="ordered locus">Fluta_2527</name>
</gene>
<feature type="chain" id="PRO_5003283350" evidence="8">
    <location>
        <begin position="23"/>
        <end position="390"/>
    </location>
</feature>
<keyword evidence="6" id="KW-0119">Carbohydrate metabolism</keyword>
<keyword evidence="2" id="KW-0964">Secreted</keyword>
<evidence type="ECO:0000256" key="6">
    <source>
        <dbReference type="ARBA" id="ARBA00023277"/>
    </source>
</evidence>
<dbReference type="Proteomes" id="UP000007463">
    <property type="component" value="Chromosome"/>
</dbReference>
<evidence type="ECO:0000313" key="12">
    <source>
        <dbReference type="Proteomes" id="UP000007463"/>
    </source>
</evidence>
<keyword evidence="12" id="KW-1185">Reference proteome</keyword>
<dbReference type="Pfam" id="PF02230">
    <property type="entry name" value="Abhydrolase_2"/>
    <property type="match status" value="1"/>
</dbReference>
<reference evidence="12" key="2">
    <citation type="submission" date="2011-02" db="EMBL/GenBank/DDBJ databases">
        <title>The complete genome of Fluviicola taffensis DSM 16823.</title>
        <authorList>
            <consortium name="US DOE Joint Genome Institute (JGI-PGF)"/>
            <person name="Lucas S."/>
            <person name="Copeland A."/>
            <person name="Lapidus A."/>
            <person name="Bruce D."/>
            <person name="Goodwin L."/>
            <person name="Pitluck S."/>
            <person name="Kyrpides N."/>
            <person name="Mavromatis K."/>
            <person name="Ivanova N."/>
            <person name="Mikhailova N."/>
            <person name="Pagani I."/>
            <person name="Chertkov O."/>
            <person name="Detter J.C."/>
            <person name="Han C."/>
            <person name="Tapia R."/>
            <person name="Land M."/>
            <person name="Hauser L."/>
            <person name="Markowitz V."/>
            <person name="Cheng J.-F."/>
            <person name="Hugenholtz P."/>
            <person name="Woyke T."/>
            <person name="Wu D."/>
            <person name="Tindall B."/>
            <person name="Pomrenke H.G."/>
            <person name="Brambilla E."/>
            <person name="Klenk H.-P."/>
            <person name="Eisen J.A."/>
        </authorList>
    </citation>
    <scope>NUCLEOTIDE SEQUENCE [LARGE SCALE GENOMIC DNA]</scope>
    <source>
        <strain evidence="12">DSM 16823 / RW262 / RW262</strain>
    </source>
</reference>
<accession>F2IDX0</accession>
<dbReference type="InterPro" id="IPR029058">
    <property type="entry name" value="AB_hydrolase_fold"/>
</dbReference>
<name>F2IDX0_FLUTR</name>
<evidence type="ECO:0000313" key="11">
    <source>
        <dbReference type="EMBL" id="AEA44512.1"/>
    </source>
</evidence>